<dbReference type="Pfam" id="PF03009">
    <property type="entry name" value="GDPD"/>
    <property type="match status" value="1"/>
</dbReference>
<dbReference type="RefSeq" id="WP_327789622.1">
    <property type="nucleotide sequence ID" value="NZ_JARGEQ010000126.1"/>
</dbReference>
<dbReference type="AlphaFoldDB" id="A0AAP3XSR6"/>
<evidence type="ECO:0000313" key="3">
    <source>
        <dbReference type="Proteomes" id="UP001301140"/>
    </source>
</evidence>
<dbReference type="PANTHER" id="PTHR46211:SF1">
    <property type="entry name" value="GLYCEROPHOSPHODIESTER PHOSPHODIESTERASE, CYTOPLASMIC"/>
    <property type="match status" value="1"/>
</dbReference>
<protein>
    <submittedName>
        <fullName evidence="2">Glycerophosphodiester phosphodiesterase</fullName>
        <ecNumber evidence="2">3.1.4.46</ecNumber>
    </submittedName>
</protein>
<dbReference type="EMBL" id="JARGEQ010000126">
    <property type="protein sequence ID" value="MDF1587203.1"/>
    <property type="molecule type" value="Genomic_DNA"/>
</dbReference>
<dbReference type="GO" id="GO:0006629">
    <property type="term" value="P:lipid metabolic process"/>
    <property type="evidence" value="ECO:0007669"/>
    <property type="project" value="InterPro"/>
</dbReference>
<dbReference type="Proteomes" id="UP001301140">
    <property type="component" value="Unassembled WGS sequence"/>
</dbReference>
<accession>A0AAP3XSR6</accession>
<name>A0AAP3XSR6_9PROT</name>
<evidence type="ECO:0000259" key="1">
    <source>
        <dbReference type="PROSITE" id="PS51704"/>
    </source>
</evidence>
<keyword evidence="2" id="KW-0378">Hydrolase</keyword>
<feature type="domain" description="GP-PDE" evidence="1">
    <location>
        <begin position="21"/>
        <end position="259"/>
    </location>
</feature>
<dbReference type="InterPro" id="IPR030395">
    <property type="entry name" value="GP_PDE_dom"/>
</dbReference>
<evidence type="ECO:0000313" key="2">
    <source>
        <dbReference type="EMBL" id="MDF1587203.1"/>
    </source>
</evidence>
<keyword evidence="3" id="KW-1185">Reference proteome</keyword>
<gene>
    <name evidence="2" type="primary">ugpQ</name>
    <name evidence="2" type="ORF">PZ740_12520</name>
</gene>
<dbReference type="Gene3D" id="3.20.20.190">
    <property type="entry name" value="Phosphatidylinositol (PI) phosphodiesterase"/>
    <property type="match status" value="1"/>
</dbReference>
<dbReference type="PANTHER" id="PTHR46211">
    <property type="entry name" value="GLYCEROPHOSPHORYL DIESTER PHOSPHODIESTERASE"/>
    <property type="match status" value="1"/>
</dbReference>
<dbReference type="NCBIfam" id="NF006989">
    <property type="entry name" value="PRK09454.1"/>
    <property type="match status" value="1"/>
</dbReference>
<dbReference type="GO" id="GO:0008889">
    <property type="term" value="F:glycerophosphodiester phosphodiesterase activity"/>
    <property type="evidence" value="ECO:0007669"/>
    <property type="project" value="UniProtKB-EC"/>
</dbReference>
<dbReference type="PROSITE" id="PS51704">
    <property type="entry name" value="GP_PDE"/>
    <property type="match status" value="1"/>
</dbReference>
<comment type="caution">
    <text evidence="2">The sequence shown here is derived from an EMBL/GenBank/DDBJ whole genome shotgun (WGS) entry which is preliminary data.</text>
</comment>
<dbReference type="SUPFAM" id="SSF51695">
    <property type="entry name" value="PLC-like phosphodiesterases"/>
    <property type="match status" value="1"/>
</dbReference>
<dbReference type="InterPro" id="IPR017946">
    <property type="entry name" value="PLC-like_Pdiesterase_TIM-brl"/>
</dbReference>
<organism evidence="2 3">
    <name type="scientific">Marinimicrococcus flavescens</name>
    <dbReference type="NCBI Taxonomy" id="3031815"/>
    <lineage>
        <taxon>Bacteria</taxon>
        <taxon>Pseudomonadati</taxon>
        <taxon>Pseudomonadota</taxon>
        <taxon>Alphaproteobacteria</taxon>
        <taxon>Geminicoccales</taxon>
        <taxon>Geminicoccaceae</taxon>
        <taxon>Marinimicrococcus</taxon>
    </lineage>
</organism>
<sequence>MTSSAWKAWRPGSAPALPGLAPVVGHRGAALHAPENTMVSIRKAHALGARWVEIDVKLSRDGVPFLLHDESLERTTSGSGPAAGKSWQELAALDAGGWFGEAFRGEPLLSLEALAALLLELGMAVNVEIKPCPGREEETALVAGEMLARLWPKDGPVLLFSSFKRASLAALQRSVPHFPRGLLVEALPEDWAQAMQDLGCTTLHPSHRRLSPGELRLLKEQGVPVLLYTVNEAERARELLEAGADAVITDAPERILPLVGAGARA</sequence>
<reference evidence="2 3" key="1">
    <citation type="submission" date="2023-03" db="EMBL/GenBank/DDBJ databases">
        <title>YIM 152171 draft genome.</title>
        <authorList>
            <person name="Yang Z."/>
        </authorList>
    </citation>
    <scope>NUCLEOTIDE SEQUENCE [LARGE SCALE GENOMIC DNA]</scope>
    <source>
        <strain evidence="2 3">YIM 152171</strain>
    </source>
</reference>
<dbReference type="EC" id="3.1.4.46" evidence="2"/>
<proteinExistence type="predicted"/>